<sequence length="185" mass="20696">MMKPPKKMPTELILELVSFVPLSLKWGQTRVSVAFDRFLLQRIGGWLSQMQTLVSLCQKTFISVLKSVRAVPVIDSIGFNSMKCEAGRLYTALASISRDSRSFTEGASLSSFSLDINSPQYVDDVIWHCRDLVKNCYNSPGATKSDLEELAQWLSILKQGLDLMYSLDIGGYVYKKKAQKAVDEG</sequence>
<evidence type="ECO:0000313" key="2">
    <source>
        <dbReference type="WBParaSite" id="Gr19_v10_g2907.t1"/>
    </source>
</evidence>
<reference evidence="2" key="1">
    <citation type="submission" date="2022-11" db="UniProtKB">
        <authorList>
            <consortium name="WormBaseParasite"/>
        </authorList>
    </citation>
    <scope>IDENTIFICATION</scope>
</reference>
<accession>A0A914HQB3</accession>
<dbReference type="WBParaSite" id="Gr19_v10_g2907.t1">
    <property type="protein sequence ID" value="Gr19_v10_g2907.t1"/>
    <property type="gene ID" value="Gr19_v10_g2907"/>
</dbReference>
<proteinExistence type="predicted"/>
<evidence type="ECO:0000313" key="1">
    <source>
        <dbReference type="Proteomes" id="UP000887572"/>
    </source>
</evidence>
<dbReference type="Proteomes" id="UP000887572">
    <property type="component" value="Unplaced"/>
</dbReference>
<dbReference type="AlphaFoldDB" id="A0A914HQB3"/>
<protein>
    <submittedName>
        <fullName evidence="2">Uncharacterized protein</fullName>
    </submittedName>
</protein>
<keyword evidence="1" id="KW-1185">Reference proteome</keyword>
<name>A0A914HQB3_GLORO</name>
<organism evidence="1 2">
    <name type="scientific">Globodera rostochiensis</name>
    <name type="common">Golden nematode worm</name>
    <name type="synonym">Heterodera rostochiensis</name>
    <dbReference type="NCBI Taxonomy" id="31243"/>
    <lineage>
        <taxon>Eukaryota</taxon>
        <taxon>Metazoa</taxon>
        <taxon>Ecdysozoa</taxon>
        <taxon>Nematoda</taxon>
        <taxon>Chromadorea</taxon>
        <taxon>Rhabditida</taxon>
        <taxon>Tylenchina</taxon>
        <taxon>Tylenchomorpha</taxon>
        <taxon>Tylenchoidea</taxon>
        <taxon>Heteroderidae</taxon>
        <taxon>Heteroderinae</taxon>
        <taxon>Globodera</taxon>
    </lineage>
</organism>